<gene>
    <name evidence="3" type="ORF">GCM10009742_37550</name>
</gene>
<protein>
    <submittedName>
        <fullName evidence="3">Pyridoxamine 5'-phosphate oxidase family protein</fullName>
    </submittedName>
</protein>
<dbReference type="InterPro" id="IPR052019">
    <property type="entry name" value="F420H2_bilvrd_red/Heme_oxyg"/>
</dbReference>
<evidence type="ECO:0000313" key="3">
    <source>
        <dbReference type="EMBL" id="GAA1587802.1"/>
    </source>
</evidence>
<evidence type="ECO:0000313" key="4">
    <source>
        <dbReference type="Proteomes" id="UP001500190"/>
    </source>
</evidence>
<keyword evidence="1" id="KW-0560">Oxidoreductase</keyword>
<dbReference type="SUPFAM" id="SSF50475">
    <property type="entry name" value="FMN-binding split barrel"/>
    <property type="match status" value="1"/>
</dbReference>
<organism evidence="3 4">
    <name type="scientific">Kribbella karoonensis</name>
    <dbReference type="NCBI Taxonomy" id="324851"/>
    <lineage>
        <taxon>Bacteria</taxon>
        <taxon>Bacillati</taxon>
        <taxon>Actinomycetota</taxon>
        <taxon>Actinomycetes</taxon>
        <taxon>Propionibacteriales</taxon>
        <taxon>Kribbellaceae</taxon>
        <taxon>Kribbella</taxon>
    </lineage>
</organism>
<sequence>MNREEFVAFVREAREGVVATVDAKGSPEAALVGLAVTDAGDVLFDTYTVARKVANIRVNARVAVVIGWDDGVSVQVEGVAAVLAGAEREACGKVYLEQFPGARALADGFSLVRVVPDWLRRYDARTDPALVTEGHPWHG</sequence>
<proteinExistence type="predicted"/>
<dbReference type="EMBL" id="BAAAND010000006">
    <property type="protein sequence ID" value="GAA1587802.1"/>
    <property type="molecule type" value="Genomic_DNA"/>
</dbReference>
<dbReference type="PANTHER" id="PTHR35176">
    <property type="entry name" value="HEME OXYGENASE HI_0854-RELATED"/>
    <property type="match status" value="1"/>
</dbReference>
<dbReference type="InterPro" id="IPR011576">
    <property type="entry name" value="Pyridox_Oxase_N"/>
</dbReference>
<comment type="caution">
    <text evidence="3">The sequence shown here is derived from an EMBL/GenBank/DDBJ whole genome shotgun (WGS) entry which is preliminary data.</text>
</comment>
<dbReference type="Proteomes" id="UP001500190">
    <property type="component" value="Unassembled WGS sequence"/>
</dbReference>
<reference evidence="3 4" key="1">
    <citation type="journal article" date="2019" name="Int. J. Syst. Evol. Microbiol.">
        <title>The Global Catalogue of Microorganisms (GCM) 10K type strain sequencing project: providing services to taxonomists for standard genome sequencing and annotation.</title>
        <authorList>
            <consortium name="The Broad Institute Genomics Platform"/>
            <consortium name="The Broad Institute Genome Sequencing Center for Infectious Disease"/>
            <person name="Wu L."/>
            <person name="Ma J."/>
        </authorList>
    </citation>
    <scope>NUCLEOTIDE SEQUENCE [LARGE SCALE GENOMIC DNA]</scope>
    <source>
        <strain evidence="3 4">JCM 14304</strain>
    </source>
</reference>
<dbReference type="RefSeq" id="WP_344192897.1">
    <property type="nucleotide sequence ID" value="NZ_BAAAND010000006.1"/>
</dbReference>
<evidence type="ECO:0000256" key="1">
    <source>
        <dbReference type="ARBA" id="ARBA00023002"/>
    </source>
</evidence>
<feature type="domain" description="Pyridoxamine 5'-phosphate oxidase N-terminal" evidence="2">
    <location>
        <begin position="4"/>
        <end position="117"/>
    </location>
</feature>
<keyword evidence="4" id="KW-1185">Reference proteome</keyword>
<accession>A0ABN2DVA4</accession>
<evidence type="ECO:0000259" key="2">
    <source>
        <dbReference type="Pfam" id="PF01243"/>
    </source>
</evidence>
<dbReference type="Pfam" id="PF01243">
    <property type="entry name" value="PNPOx_N"/>
    <property type="match status" value="1"/>
</dbReference>
<dbReference type="Gene3D" id="2.30.110.10">
    <property type="entry name" value="Electron Transport, Fmn-binding Protein, Chain A"/>
    <property type="match status" value="1"/>
</dbReference>
<name>A0ABN2DVA4_9ACTN</name>
<dbReference type="InterPro" id="IPR012349">
    <property type="entry name" value="Split_barrel_FMN-bd"/>
</dbReference>
<dbReference type="PANTHER" id="PTHR35176:SF6">
    <property type="entry name" value="HEME OXYGENASE HI_0854-RELATED"/>
    <property type="match status" value="1"/>
</dbReference>